<gene>
    <name evidence="2" type="ORF">QQS21_012277</name>
</gene>
<evidence type="ECO:0000259" key="1">
    <source>
        <dbReference type="Pfam" id="PF18457"/>
    </source>
</evidence>
<keyword evidence="3" id="KW-1185">Reference proteome</keyword>
<name>A0AAJ0CBI1_9HYPO</name>
<evidence type="ECO:0000313" key="2">
    <source>
        <dbReference type="EMBL" id="KAK2590049.1"/>
    </source>
</evidence>
<sequence>MPLHDFWVNYKYHNKYKDVLHWKTIQPGNTSEPAKVKVRYNTGLTTKGISWWKVFWYNEERTTMFISNPNNYRNVVDFLGKPVVFGLSAAAITTFVALNPELVAFGFLEGLTDAAGALVFGEAASSVTASTLLADII</sequence>
<protein>
    <recommendedName>
        <fullName evidence="1">Up-regulated in Daf-2 domain-containing protein</fullName>
    </recommendedName>
</protein>
<evidence type="ECO:0000313" key="3">
    <source>
        <dbReference type="Proteomes" id="UP001251528"/>
    </source>
</evidence>
<proteinExistence type="predicted"/>
<dbReference type="InterPro" id="IPR041157">
    <property type="entry name" value="PUD1/2"/>
</dbReference>
<feature type="domain" description="Up-regulated in Daf-2" evidence="1">
    <location>
        <begin position="3"/>
        <end position="94"/>
    </location>
</feature>
<dbReference type="Pfam" id="PF18457">
    <property type="entry name" value="PUD1_2"/>
    <property type="match status" value="1"/>
</dbReference>
<dbReference type="EMBL" id="JASWJB010000498">
    <property type="protein sequence ID" value="KAK2590049.1"/>
    <property type="molecule type" value="Genomic_DNA"/>
</dbReference>
<dbReference type="Proteomes" id="UP001251528">
    <property type="component" value="Unassembled WGS sequence"/>
</dbReference>
<dbReference type="AlphaFoldDB" id="A0AAJ0CBI1"/>
<dbReference type="Gene3D" id="2.60.40.3820">
    <property type="match status" value="1"/>
</dbReference>
<comment type="caution">
    <text evidence="2">The sequence shown here is derived from an EMBL/GenBank/DDBJ whole genome shotgun (WGS) entry which is preliminary data.</text>
</comment>
<reference evidence="2" key="1">
    <citation type="submission" date="2023-06" db="EMBL/GenBank/DDBJ databases">
        <title>Conoideocrella luteorostrata (Hypocreales: Clavicipitaceae), a potential biocontrol fungus for elongate hemlock scale in United States Christmas tree production areas.</title>
        <authorList>
            <person name="Barrett H."/>
            <person name="Lovett B."/>
            <person name="Macias A.M."/>
            <person name="Stajich J.E."/>
            <person name="Kasson M.T."/>
        </authorList>
    </citation>
    <scope>NUCLEOTIDE SEQUENCE</scope>
    <source>
        <strain evidence="2">ARSEF 14590</strain>
    </source>
</reference>
<accession>A0AAJ0CBI1</accession>
<organism evidence="2 3">
    <name type="scientific">Conoideocrella luteorostrata</name>
    <dbReference type="NCBI Taxonomy" id="1105319"/>
    <lineage>
        <taxon>Eukaryota</taxon>
        <taxon>Fungi</taxon>
        <taxon>Dikarya</taxon>
        <taxon>Ascomycota</taxon>
        <taxon>Pezizomycotina</taxon>
        <taxon>Sordariomycetes</taxon>
        <taxon>Hypocreomycetidae</taxon>
        <taxon>Hypocreales</taxon>
        <taxon>Clavicipitaceae</taxon>
        <taxon>Conoideocrella</taxon>
    </lineage>
</organism>